<dbReference type="PROSITE" id="PS50088">
    <property type="entry name" value="ANK_REPEAT"/>
    <property type="match status" value="2"/>
</dbReference>
<evidence type="ECO:0000313" key="15">
    <source>
        <dbReference type="Proteomes" id="UP000837857"/>
    </source>
</evidence>
<name>A0ABN8INQ6_9NEOP</name>
<keyword evidence="3 12" id="KW-0812">Transmembrane</keyword>
<feature type="compositionally biased region" description="Basic and acidic residues" evidence="11">
    <location>
        <begin position="66"/>
        <end position="76"/>
    </location>
</feature>
<keyword evidence="15" id="KW-1185">Reference proteome</keyword>
<feature type="compositionally biased region" description="Basic and acidic residues" evidence="11">
    <location>
        <begin position="1019"/>
        <end position="1030"/>
    </location>
</feature>
<protein>
    <recommendedName>
        <fullName evidence="13">Transient receptor ion channel domain-containing protein</fullName>
    </recommendedName>
</protein>
<evidence type="ECO:0000256" key="6">
    <source>
        <dbReference type="ARBA" id="ARBA00023043"/>
    </source>
</evidence>
<sequence length="1228" mass="137499">MHKLIVTLRLNTALKSFHRRRRRTSVPRCESKARGGRHVQRPVWRSAPRPPRRPLNVAPRVFQFSERARDDGRGDADADSGSDMSGGERRPSTCRVELGALLAPEPRPPDSKVKRHSIHGMTEEENVVRPHQEMAVLSLEEKKYLLGVERGDVAGTRRVLQRARDTGHINVDCVDPLGRSALLMAIDNENLEMVELLLEFGVETRDALLHAISEEFVEAVEALLDHEERTRKPGELHSWEALPPETATFTSDITPLILAAHRDSYEIIKLLLDRGASLPVPHDVRCGCDECVRSRREDSLRHSRSRINAYRALASPSLIALSSKDPILTAFELSWELRRLSALEHEFKTEYQELRVQCQEFATALLDHTRTSHELQVLLNHETGSPQAPLAEPGAPERMRLSRLKLAIKLRQKKFVAHPNVQQLLASIWYESVPGFRRKNMLLQAAEMMRIGAMFPLYSLAYIAAPHSTAGRTLRKPFIKFLCHSASYFMFLFLLILASQRIETTAGGLLWRGTQEVPLSRRGSLPSLVEWLILAWVSGLIWSEVKQLWDMGLREYVHDMWNVIDFVTNSLYVATVALRVVSHFQVRREMAMNLQWNQPREKWDAWDPMLLSEGLFSAANIFSSLKLVYIFSVNPHLGPLQVSLSRMVLDILKFFVLDILVIFAFSCGLNQLLWYYAEMEKKRCTIGNAAAANGTIVDPDACIVWRRFANLFETMQTLFWAAFGLVDLDSFELDGIKIFTRFWGMLMFGTYAVIQVIVLLNLLIAMMNHSYQLISERADVEWKFARSKLWISYFEEGGTAPPPFNVIPSPKSAIYTWKWLQRRLCGQTRAKREHMRTIRRKAKQANERDFRYQAIMRNLVRRYVTVQQRRAECGGVTEDDVNEIKQDVSAFRCELVEILRNSGMNTSTANAGAPGGGGGKKNRQKERRLMKGFNIAPGGSLAPVDEFLASLHHEHGGAHGAHHASLSALLGGRLRTSQSSLSDGAGGSGARRKPPHKRRWGTIIEAARAARVSRLIGRSRSEDSVCDHSRPSPSDRYNGASFGLARSGSERSESGSDSQRSPERARSGPLHPLSALAALKRKRKKFSDSRRAAADERSSEALQRASSVPARAPPAAPPPRAPAAPAPPRSAPAGSREPLLASLEDDTHKVRRPPPTPRPSPGRRTSNASFRRQESCGQCGYEASVEGAPEQSPEAAESVPCGRCAALARLAGVTPLHGHAPHHSAGWL</sequence>
<keyword evidence="6 10" id="KW-0040">ANK repeat</keyword>
<dbReference type="SUPFAM" id="SSF48403">
    <property type="entry name" value="Ankyrin repeat"/>
    <property type="match status" value="1"/>
</dbReference>
<feature type="compositionally biased region" description="Basic residues" evidence="11">
    <location>
        <begin position="990"/>
        <end position="1000"/>
    </location>
</feature>
<evidence type="ECO:0000256" key="12">
    <source>
        <dbReference type="SAM" id="Phobius"/>
    </source>
</evidence>
<feature type="repeat" description="ANK" evidence="10">
    <location>
        <begin position="251"/>
        <end position="283"/>
    </location>
</feature>
<evidence type="ECO:0000256" key="5">
    <source>
        <dbReference type="ARBA" id="ARBA00022989"/>
    </source>
</evidence>
<evidence type="ECO:0000259" key="13">
    <source>
        <dbReference type="SMART" id="SM01420"/>
    </source>
</evidence>
<evidence type="ECO:0000256" key="10">
    <source>
        <dbReference type="PROSITE-ProRule" id="PRU00023"/>
    </source>
</evidence>
<comment type="subcellular location">
    <subcellularLocation>
        <location evidence="1">Membrane</location>
        <topology evidence="1">Multi-pass membrane protein</topology>
    </subcellularLocation>
</comment>
<accession>A0ABN8INQ6</accession>
<feature type="repeat" description="ANK" evidence="10">
    <location>
        <begin position="177"/>
        <end position="203"/>
    </location>
</feature>
<evidence type="ECO:0000256" key="7">
    <source>
        <dbReference type="ARBA" id="ARBA00023065"/>
    </source>
</evidence>
<gene>
    <name evidence="14" type="ORF">IPOD504_LOCUS12123</name>
</gene>
<organism evidence="14 15">
    <name type="scientific">Iphiclides podalirius</name>
    <name type="common">scarce swallowtail</name>
    <dbReference type="NCBI Taxonomy" id="110791"/>
    <lineage>
        <taxon>Eukaryota</taxon>
        <taxon>Metazoa</taxon>
        <taxon>Ecdysozoa</taxon>
        <taxon>Arthropoda</taxon>
        <taxon>Hexapoda</taxon>
        <taxon>Insecta</taxon>
        <taxon>Pterygota</taxon>
        <taxon>Neoptera</taxon>
        <taxon>Endopterygota</taxon>
        <taxon>Lepidoptera</taxon>
        <taxon>Glossata</taxon>
        <taxon>Ditrysia</taxon>
        <taxon>Papilionoidea</taxon>
        <taxon>Papilionidae</taxon>
        <taxon>Papilioninae</taxon>
        <taxon>Iphiclides</taxon>
    </lineage>
</organism>
<evidence type="ECO:0000313" key="14">
    <source>
        <dbReference type="EMBL" id="CAH2062703.1"/>
    </source>
</evidence>
<feature type="compositionally biased region" description="Basic and acidic residues" evidence="11">
    <location>
        <begin position="1048"/>
        <end position="1066"/>
    </location>
</feature>
<proteinExistence type="predicted"/>
<keyword evidence="8 12" id="KW-0472">Membrane</keyword>
<feature type="region of interest" description="Disordered" evidence="11">
    <location>
        <begin position="19"/>
        <end position="92"/>
    </location>
</feature>
<dbReference type="SMART" id="SM01420">
    <property type="entry name" value="TRP_2"/>
    <property type="match status" value="1"/>
</dbReference>
<feature type="compositionally biased region" description="Low complexity" evidence="11">
    <location>
        <begin position="1100"/>
        <end position="1110"/>
    </location>
</feature>
<dbReference type="Gene3D" id="1.25.40.20">
    <property type="entry name" value="Ankyrin repeat-containing domain"/>
    <property type="match status" value="1"/>
</dbReference>
<dbReference type="InterPro" id="IPR002153">
    <property type="entry name" value="TRPC_channel"/>
</dbReference>
<keyword evidence="9" id="KW-0407">Ion channel</keyword>
<evidence type="ECO:0000256" key="8">
    <source>
        <dbReference type="ARBA" id="ARBA00023136"/>
    </source>
</evidence>
<reference evidence="14" key="1">
    <citation type="submission" date="2022-03" db="EMBL/GenBank/DDBJ databases">
        <authorList>
            <person name="Martin H S."/>
        </authorList>
    </citation>
    <scope>NUCLEOTIDE SEQUENCE</scope>
</reference>
<keyword evidence="5 12" id="KW-1133">Transmembrane helix</keyword>
<feature type="transmembrane region" description="Helical" evidence="12">
    <location>
        <begin position="742"/>
        <end position="767"/>
    </location>
</feature>
<dbReference type="InterPro" id="IPR036770">
    <property type="entry name" value="Ankyrin_rpt-contain_sf"/>
</dbReference>
<feature type="transmembrane region" description="Helical" evidence="12">
    <location>
        <begin position="448"/>
        <end position="465"/>
    </location>
</feature>
<dbReference type="PRINTS" id="PR01097">
    <property type="entry name" value="TRNSRECEPTRP"/>
</dbReference>
<evidence type="ECO:0000256" key="11">
    <source>
        <dbReference type="SAM" id="MobiDB-lite"/>
    </source>
</evidence>
<evidence type="ECO:0000256" key="4">
    <source>
        <dbReference type="ARBA" id="ARBA00022737"/>
    </source>
</evidence>
<feature type="region of interest" description="Disordered" evidence="11">
    <location>
        <begin position="1018"/>
        <end position="1199"/>
    </location>
</feature>
<feature type="transmembrane region" description="Helical" evidence="12">
    <location>
        <begin position="651"/>
        <end position="673"/>
    </location>
</feature>
<dbReference type="PANTHER" id="PTHR10117:SF54">
    <property type="entry name" value="TRANSIENT RECEPTOR POTENTIAL-GAMMA PROTEIN"/>
    <property type="match status" value="1"/>
</dbReference>
<feature type="compositionally biased region" description="Pro residues" evidence="11">
    <location>
        <begin position="1111"/>
        <end position="1130"/>
    </location>
</feature>
<feature type="compositionally biased region" description="Basic and acidic residues" evidence="11">
    <location>
        <begin position="1086"/>
        <end position="1099"/>
    </location>
</feature>
<dbReference type="InterPro" id="IPR005821">
    <property type="entry name" value="Ion_trans_dom"/>
</dbReference>
<dbReference type="InterPro" id="IPR002110">
    <property type="entry name" value="Ankyrin_rpt"/>
</dbReference>
<dbReference type="Pfam" id="PF00520">
    <property type="entry name" value="Ion_trans"/>
    <property type="match status" value="1"/>
</dbReference>
<keyword evidence="4" id="KW-0677">Repeat</keyword>
<dbReference type="InterPro" id="IPR013555">
    <property type="entry name" value="TRP_dom"/>
</dbReference>
<feature type="region of interest" description="Disordered" evidence="11">
    <location>
        <begin position="977"/>
        <end position="1003"/>
    </location>
</feature>
<dbReference type="SMART" id="SM00248">
    <property type="entry name" value="ANK"/>
    <property type="match status" value="2"/>
</dbReference>
<dbReference type="Pfam" id="PF08344">
    <property type="entry name" value="TRP_2"/>
    <property type="match status" value="1"/>
</dbReference>
<dbReference type="Pfam" id="PF12796">
    <property type="entry name" value="Ank_2"/>
    <property type="match status" value="1"/>
</dbReference>
<feature type="domain" description="Transient receptor ion channel" evidence="13">
    <location>
        <begin position="286"/>
        <end position="348"/>
    </location>
</feature>
<dbReference type="Proteomes" id="UP000837857">
    <property type="component" value="Chromosome 3"/>
</dbReference>
<feature type="transmembrane region" description="Helical" evidence="12">
    <location>
        <begin position="610"/>
        <end position="631"/>
    </location>
</feature>
<feature type="transmembrane region" description="Helical" evidence="12">
    <location>
        <begin position="563"/>
        <end position="582"/>
    </location>
</feature>
<feature type="transmembrane region" description="Helical" evidence="12">
    <location>
        <begin position="477"/>
        <end position="498"/>
    </location>
</feature>
<keyword evidence="7" id="KW-0406">Ion transport</keyword>
<dbReference type="Pfam" id="PF00023">
    <property type="entry name" value="Ank"/>
    <property type="match status" value="1"/>
</dbReference>
<evidence type="ECO:0000256" key="3">
    <source>
        <dbReference type="ARBA" id="ARBA00022692"/>
    </source>
</evidence>
<evidence type="ECO:0000256" key="1">
    <source>
        <dbReference type="ARBA" id="ARBA00004141"/>
    </source>
</evidence>
<dbReference type="PROSITE" id="PS50297">
    <property type="entry name" value="ANK_REP_REGION"/>
    <property type="match status" value="2"/>
</dbReference>
<evidence type="ECO:0000256" key="2">
    <source>
        <dbReference type="ARBA" id="ARBA00022448"/>
    </source>
</evidence>
<keyword evidence="2" id="KW-0813">Transport</keyword>
<feature type="non-terminal residue" evidence="14">
    <location>
        <position position="1228"/>
    </location>
</feature>
<evidence type="ECO:0000256" key="9">
    <source>
        <dbReference type="ARBA" id="ARBA00023303"/>
    </source>
</evidence>
<dbReference type="NCBIfam" id="TIGR00870">
    <property type="entry name" value="trp"/>
    <property type="match status" value="1"/>
</dbReference>
<dbReference type="PANTHER" id="PTHR10117">
    <property type="entry name" value="TRANSIENT RECEPTOR POTENTIAL CHANNEL"/>
    <property type="match status" value="1"/>
</dbReference>
<dbReference type="EMBL" id="OW152815">
    <property type="protein sequence ID" value="CAH2062703.1"/>
    <property type="molecule type" value="Genomic_DNA"/>
</dbReference>